<dbReference type="CDD" id="cd02248">
    <property type="entry name" value="Peptidase_C1A"/>
    <property type="match status" value="1"/>
</dbReference>
<keyword evidence="5" id="KW-0378">Hydrolase</keyword>
<dbReference type="Pfam" id="PF08246">
    <property type="entry name" value="Inhibitor_I29"/>
    <property type="match status" value="1"/>
</dbReference>
<dbReference type="InterPro" id="IPR025661">
    <property type="entry name" value="Pept_asp_AS"/>
</dbReference>
<evidence type="ECO:0000256" key="7">
    <source>
        <dbReference type="ARBA" id="ARBA00023157"/>
    </source>
</evidence>
<dbReference type="PROSITE" id="PS00639">
    <property type="entry name" value="THIOL_PROTEASE_HIS"/>
    <property type="match status" value="1"/>
</dbReference>
<feature type="domain" description="Peptidase C1A papain C-terminal" evidence="11">
    <location>
        <begin position="135"/>
        <end position="351"/>
    </location>
</feature>
<dbReference type="Proteomes" id="UP000087171">
    <property type="component" value="Chromosome Ca8"/>
</dbReference>
<dbReference type="InterPro" id="IPR000169">
    <property type="entry name" value="Pept_cys_AS"/>
</dbReference>
<feature type="domain" description="Cathepsin propeptide inhibitor" evidence="12">
    <location>
        <begin position="54"/>
        <end position="110"/>
    </location>
</feature>
<dbReference type="InterPro" id="IPR013128">
    <property type="entry name" value="Peptidase_C1A"/>
</dbReference>
<dbReference type="InterPro" id="IPR038765">
    <property type="entry name" value="Papain-like_cys_pep_sf"/>
</dbReference>
<evidence type="ECO:0000313" key="14">
    <source>
        <dbReference type="RefSeq" id="XP_004513101.1"/>
    </source>
</evidence>
<proteinExistence type="inferred from homology"/>
<dbReference type="GeneID" id="101506709"/>
<dbReference type="GO" id="GO:0005788">
    <property type="term" value="C:endoplasmic reticulum lumen"/>
    <property type="evidence" value="ECO:0007669"/>
    <property type="project" value="UniProtKB-SubCell"/>
</dbReference>
<dbReference type="FunFam" id="3.90.70.10:FF:000023">
    <property type="entry name" value="Senescence-specific cysteine protease SAG39"/>
    <property type="match status" value="1"/>
</dbReference>
<dbReference type="SMART" id="SM00645">
    <property type="entry name" value="Pept_C1"/>
    <property type="match status" value="1"/>
</dbReference>
<dbReference type="AlphaFoldDB" id="A0A1S2Z125"/>
<dbReference type="PROSITE" id="PS00139">
    <property type="entry name" value="THIOL_PROTEASE_CYS"/>
    <property type="match status" value="1"/>
</dbReference>
<dbReference type="PROSITE" id="PS00640">
    <property type="entry name" value="THIOL_PROTEASE_ASN"/>
    <property type="match status" value="1"/>
</dbReference>
<keyword evidence="3" id="KW-0645">Protease</keyword>
<dbReference type="STRING" id="3827.A0A1S2Z125"/>
<sequence length="353" mass="39909">MLSFTIHTKNTAMKTTITLTLSFAVICNLWITASAYPAMHKNVSTDPEVMKKRYETWLKRHGRHYRNREEFEVRFDIYQSNVEFIEFYNSQNYSYKLTDNRFADLTNEEFKSTYLGYLPRLRVETEFMYHQHGDLPKNIDWRKKGAVTHVKDQGRCGSCWAFSAVAAVEGINKIKTGKLVSLSEQELIDCDTKSGNEGCEGGDMEIAFSYIKKHGGLDSSKDYPYEGTDGKCNKAKAEKHVVTINGYESVPAGNEKMLKAAVCYQPVSVATDAGGYAFQFYSKGIFSGSCGKDLNHGMTIVGYGEESGEKYWLVKNSWANDWGESGYVRMKRDITDKDGTCGIAMDATYPVKH</sequence>
<protein>
    <recommendedName>
        <fullName evidence="9">Vignain</fullName>
    </recommendedName>
    <alternativeName>
        <fullName evidence="10">Bean endopeptidase</fullName>
    </alternativeName>
</protein>
<accession>A0A1S2Z125</accession>
<dbReference type="GO" id="GO:0008234">
    <property type="term" value="F:cysteine-type peptidase activity"/>
    <property type="evidence" value="ECO:0007669"/>
    <property type="project" value="UniProtKB-KW"/>
</dbReference>
<evidence type="ECO:0000256" key="9">
    <source>
        <dbReference type="ARBA" id="ARBA00069575"/>
    </source>
</evidence>
<evidence type="ECO:0000256" key="1">
    <source>
        <dbReference type="ARBA" id="ARBA00004319"/>
    </source>
</evidence>
<evidence type="ECO:0000256" key="3">
    <source>
        <dbReference type="ARBA" id="ARBA00022670"/>
    </source>
</evidence>
<dbReference type="InterPro" id="IPR000668">
    <property type="entry name" value="Peptidase_C1A_C"/>
</dbReference>
<evidence type="ECO:0000256" key="4">
    <source>
        <dbReference type="ARBA" id="ARBA00022729"/>
    </source>
</evidence>
<dbReference type="PaxDb" id="3827-XP_004513101.1"/>
<evidence type="ECO:0000256" key="2">
    <source>
        <dbReference type="ARBA" id="ARBA00008455"/>
    </source>
</evidence>
<keyword evidence="13" id="KW-1185">Reference proteome</keyword>
<evidence type="ECO:0000259" key="11">
    <source>
        <dbReference type="SMART" id="SM00645"/>
    </source>
</evidence>
<keyword evidence="4" id="KW-0732">Signal</keyword>
<dbReference type="PRINTS" id="PR00705">
    <property type="entry name" value="PAPAIN"/>
</dbReference>
<name>A0A1S2Z125_CICAR</name>
<evidence type="ECO:0000256" key="8">
    <source>
        <dbReference type="ARBA" id="ARBA00023180"/>
    </source>
</evidence>
<dbReference type="RefSeq" id="XP_004513101.1">
    <property type="nucleotide sequence ID" value="XM_004513044.3"/>
</dbReference>
<comment type="subcellular location">
    <subcellularLocation>
        <location evidence="1">Endoplasmic reticulum lumen</location>
    </subcellularLocation>
</comment>
<dbReference type="PANTHER" id="PTHR12411">
    <property type="entry name" value="CYSTEINE PROTEASE FAMILY C1-RELATED"/>
    <property type="match status" value="1"/>
</dbReference>
<reference evidence="13" key="1">
    <citation type="journal article" date="2013" name="Nat. Biotechnol.">
        <title>Draft genome sequence of chickpea (Cicer arietinum) provides a resource for trait improvement.</title>
        <authorList>
            <person name="Varshney R.K."/>
            <person name="Song C."/>
            <person name="Saxena R.K."/>
            <person name="Azam S."/>
            <person name="Yu S."/>
            <person name="Sharpe A.G."/>
            <person name="Cannon S."/>
            <person name="Baek J."/>
            <person name="Rosen B.D."/>
            <person name="Tar'an B."/>
            <person name="Millan T."/>
            <person name="Zhang X."/>
            <person name="Ramsay L.D."/>
            <person name="Iwata A."/>
            <person name="Wang Y."/>
            <person name="Nelson W."/>
            <person name="Farmer A.D."/>
            <person name="Gaur P.M."/>
            <person name="Soderlund C."/>
            <person name="Penmetsa R.V."/>
            <person name="Xu C."/>
            <person name="Bharti A.K."/>
            <person name="He W."/>
            <person name="Winter P."/>
            <person name="Zhao S."/>
            <person name="Hane J.K."/>
            <person name="Carrasquilla-Garcia N."/>
            <person name="Condie J.A."/>
            <person name="Upadhyaya H.D."/>
            <person name="Luo M.C."/>
            <person name="Thudi M."/>
            <person name="Gowda C.L."/>
            <person name="Singh N.P."/>
            <person name="Lichtenzveig J."/>
            <person name="Gali K.K."/>
            <person name="Rubio J."/>
            <person name="Nadarajan N."/>
            <person name="Dolezel J."/>
            <person name="Bansal K.C."/>
            <person name="Xu X."/>
            <person name="Edwards D."/>
            <person name="Zhang G."/>
            <person name="Kahl G."/>
            <person name="Gil J."/>
            <person name="Singh K.B."/>
            <person name="Datta S.K."/>
            <person name="Jackson S.A."/>
            <person name="Wang J."/>
            <person name="Cook D.R."/>
        </authorList>
    </citation>
    <scope>NUCLEOTIDE SEQUENCE [LARGE SCALE GENOMIC DNA]</scope>
    <source>
        <strain evidence="13">cv. CDC Frontier</strain>
    </source>
</reference>
<dbReference type="Pfam" id="PF00112">
    <property type="entry name" value="Peptidase_C1"/>
    <property type="match status" value="1"/>
</dbReference>
<dbReference type="Gene3D" id="3.90.70.10">
    <property type="entry name" value="Cysteine proteinases"/>
    <property type="match status" value="1"/>
</dbReference>
<keyword evidence="6" id="KW-0788">Thiol protease</keyword>
<comment type="similarity">
    <text evidence="2">Belongs to the peptidase C1 family.</text>
</comment>
<dbReference type="KEGG" id="cam:101506709"/>
<dbReference type="InterPro" id="IPR025660">
    <property type="entry name" value="Pept_his_AS"/>
</dbReference>
<keyword evidence="7" id="KW-1015">Disulfide bond</keyword>
<dbReference type="GO" id="GO:0006508">
    <property type="term" value="P:proteolysis"/>
    <property type="evidence" value="ECO:0007669"/>
    <property type="project" value="UniProtKB-KW"/>
</dbReference>
<evidence type="ECO:0000256" key="5">
    <source>
        <dbReference type="ARBA" id="ARBA00022801"/>
    </source>
</evidence>
<evidence type="ECO:0000256" key="6">
    <source>
        <dbReference type="ARBA" id="ARBA00022807"/>
    </source>
</evidence>
<evidence type="ECO:0000259" key="12">
    <source>
        <dbReference type="SMART" id="SM00848"/>
    </source>
</evidence>
<evidence type="ECO:0000256" key="10">
    <source>
        <dbReference type="ARBA" id="ARBA00080531"/>
    </source>
</evidence>
<organism evidence="13 14">
    <name type="scientific">Cicer arietinum</name>
    <name type="common">Chickpea</name>
    <name type="synonym">Garbanzo</name>
    <dbReference type="NCBI Taxonomy" id="3827"/>
    <lineage>
        <taxon>Eukaryota</taxon>
        <taxon>Viridiplantae</taxon>
        <taxon>Streptophyta</taxon>
        <taxon>Embryophyta</taxon>
        <taxon>Tracheophyta</taxon>
        <taxon>Spermatophyta</taxon>
        <taxon>Magnoliopsida</taxon>
        <taxon>eudicotyledons</taxon>
        <taxon>Gunneridae</taxon>
        <taxon>Pentapetalae</taxon>
        <taxon>rosids</taxon>
        <taxon>fabids</taxon>
        <taxon>Fabales</taxon>
        <taxon>Fabaceae</taxon>
        <taxon>Papilionoideae</taxon>
        <taxon>50 kb inversion clade</taxon>
        <taxon>NPAAA clade</taxon>
        <taxon>Hologalegina</taxon>
        <taxon>IRL clade</taxon>
        <taxon>Cicereae</taxon>
        <taxon>Cicer</taxon>
    </lineage>
</organism>
<reference evidence="14" key="2">
    <citation type="submission" date="2025-08" db="UniProtKB">
        <authorList>
            <consortium name="RefSeq"/>
        </authorList>
    </citation>
    <scope>IDENTIFICATION</scope>
    <source>
        <tissue evidence="14">Etiolated seedlings</tissue>
    </source>
</reference>
<dbReference type="SMART" id="SM00848">
    <property type="entry name" value="Inhibitor_I29"/>
    <property type="match status" value="1"/>
</dbReference>
<dbReference type="SUPFAM" id="SSF54001">
    <property type="entry name" value="Cysteine proteinases"/>
    <property type="match status" value="1"/>
</dbReference>
<evidence type="ECO:0000313" key="13">
    <source>
        <dbReference type="Proteomes" id="UP000087171"/>
    </source>
</evidence>
<dbReference type="InterPro" id="IPR013201">
    <property type="entry name" value="Prot_inhib_I29"/>
</dbReference>
<dbReference type="OrthoDB" id="10253408at2759"/>
<keyword evidence="8" id="KW-0325">Glycoprotein</keyword>
<dbReference type="InterPro" id="IPR039417">
    <property type="entry name" value="Peptidase_C1A_papain-like"/>
</dbReference>
<dbReference type="eggNOG" id="KOG1543">
    <property type="taxonomic scope" value="Eukaryota"/>
</dbReference>
<gene>
    <name evidence="14" type="primary">LOC101506709</name>
</gene>